<evidence type="ECO:0000256" key="3">
    <source>
        <dbReference type="ARBA" id="ARBA00023002"/>
    </source>
</evidence>
<reference evidence="8" key="1">
    <citation type="submission" date="2021-01" db="UniProtKB">
        <authorList>
            <consortium name="EnsemblMetazoa"/>
        </authorList>
    </citation>
    <scope>IDENTIFICATION</scope>
</reference>
<evidence type="ECO:0000256" key="2">
    <source>
        <dbReference type="ARBA" id="ARBA00022857"/>
    </source>
</evidence>
<protein>
    <recommendedName>
        <fullName evidence="7">NADP-dependent oxidoreductase domain-containing protein</fullName>
    </recommendedName>
</protein>
<keyword evidence="2" id="KW-0521">NADP</keyword>
<organism evidence="8 9">
    <name type="scientific">Clytia hemisphaerica</name>
    <dbReference type="NCBI Taxonomy" id="252671"/>
    <lineage>
        <taxon>Eukaryota</taxon>
        <taxon>Metazoa</taxon>
        <taxon>Cnidaria</taxon>
        <taxon>Hydrozoa</taxon>
        <taxon>Hydroidolina</taxon>
        <taxon>Leptothecata</taxon>
        <taxon>Obeliida</taxon>
        <taxon>Clytiidae</taxon>
        <taxon>Clytia</taxon>
    </lineage>
</organism>
<dbReference type="OrthoDB" id="416253at2759"/>
<evidence type="ECO:0000313" key="9">
    <source>
        <dbReference type="Proteomes" id="UP000594262"/>
    </source>
</evidence>
<evidence type="ECO:0000256" key="6">
    <source>
        <dbReference type="PIRSR" id="PIRSR000097-3"/>
    </source>
</evidence>
<evidence type="ECO:0000256" key="5">
    <source>
        <dbReference type="PIRSR" id="PIRSR000097-2"/>
    </source>
</evidence>
<feature type="domain" description="NADP-dependent oxidoreductase" evidence="7">
    <location>
        <begin position="21"/>
        <end position="294"/>
    </location>
</feature>
<dbReference type="AlphaFoldDB" id="A0A7M5XE82"/>
<dbReference type="PROSITE" id="PS00062">
    <property type="entry name" value="ALDOKETO_REDUCTASE_2"/>
    <property type="match status" value="1"/>
</dbReference>
<comment type="similarity">
    <text evidence="1">Belongs to the aldo/keto reductase family.</text>
</comment>
<dbReference type="PROSITE" id="PS00798">
    <property type="entry name" value="ALDOKETO_REDUCTASE_1"/>
    <property type="match status" value="1"/>
</dbReference>
<dbReference type="PANTHER" id="PTHR11732">
    <property type="entry name" value="ALDO/KETO REDUCTASE"/>
    <property type="match status" value="1"/>
</dbReference>
<dbReference type="EnsemblMetazoa" id="CLYHEMT021898.1">
    <property type="protein sequence ID" value="CLYHEMP021898.1"/>
    <property type="gene ID" value="CLYHEMG021898"/>
</dbReference>
<evidence type="ECO:0000313" key="8">
    <source>
        <dbReference type="EnsemblMetazoa" id="CLYHEMP021898.1"/>
    </source>
</evidence>
<dbReference type="InterPro" id="IPR018170">
    <property type="entry name" value="Aldo/ket_reductase_CS"/>
</dbReference>
<evidence type="ECO:0000256" key="4">
    <source>
        <dbReference type="PIRSR" id="PIRSR000097-1"/>
    </source>
</evidence>
<dbReference type="PRINTS" id="PR00069">
    <property type="entry name" value="ALDKETRDTASE"/>
</dbReference>
<evidence type="ECO:0000259" key="7">
    <source>
        <dbReference type="Pfam" id="PF00248"/>
    </source>
</evidence>
<dbReference type="Pfam" id="PF00248">
    <property type="entry name" value="Aldo_ket_red"/>
    <property type="match status" value="1"/>
</dbReference>
<proteinExistence type="inferred from homology"/>
<sequence>MASPIGSTVVPLYNGEKIPALGLGTWKSKPGEVGAAVEAAIDSGYRHIDCAAIYGNEKEVGEALKKKIDGGLDRRELFITSKLWNTKHAAEDVRPALKKTLEDLQLEYLDLYLIHWPIGLQSGEDNFPKNADGTLKYAETHYTETWPELEKCVDDGLVKSIGLSNFNSKQVTQVYDESRIKPAALQCECHPYLNQEQLIDHCRKLNIVFCSYSPLGSPDRPWAKPGEPLLLEDPKLIEVGKKYNKTPAQVCIKWQIQRGLSVLPKSVNPDRIKQNCDIFDFELTRDDMKTVDSFHNGWRACLPKITLDDGTVKERDAHHFLYPFNEPF</sequence>
<feature type="active site" description="Proton donor" evidence="4">
    <location>
        <position position="54"/>
    </location>
</feature>
<feature type="site" description="Lowers pKa of active site Tyr" evidence="6">
    <location>
        <position position="82"/>
    </location>
</feature>
<feature type="binding site" evidence="5">
    <location>
        <position position="115"/>
    </location>
    <ligand>
        <name>substrate</name>
    </ligand>
</feature>
<dbReference type="GeneID" id="136805585"/>
<dbReference type="SUPFAM" id="SSF51430">
    <property type="entry name" value="NAD(P)-linked oxidoreductase"/>
    <property type="match status" value="1"/>
</dbReference>
<name>A0A7M5XE82_9CNID</name>
<dbReference type="Proteomes" id="UP000594262">
    <property type="component" value="Unplaced"/>
</dbReference>
<dbReference type="Gene3D" id="3.20.20.100">
    <property type="entry name" value="NADP-dependent oxidoreductase domain"/>
    <property type="match status" value="1"/>
</dbReference>
<dbReference type="PROSITE" id="PS00063">
    <property type="entry name" value="ALDOKETO_REDUCTASE_3"/>
    <property type="match status" value="1"/>
</dbReference>
<dbReference type="FunFam" id="3.20.20.100:FF:000006">
    <property type="entry name" value="Aldo-keto reductase family 1 member A1"/>
    <property type="match status" value="1"/>
</dbReference>
<keyword evidence="3" id="KW-0560">Oxidoreductase</keyword>
<keyword evidence="9" id="KW-1185">Reference proteome</keyword>
<accession>A0A7M5XE82</accession>
<dbReference type="PIRSF" id="PIRSF000097">
    <property type="entry name" value="AKR"/>
    <property type="match status" value="1"/>
</dbReference>
<dbReference type="InterPro" id="IPR023210">
    <property type="entry name" value="NADP_OxRdtase_dom"/>
</dbReference>
<dbReference type="InterPro" id="IPR036812">
    <property type="entry name" value="NAD(P)_OxRdtase_dom_sf"/>
</dbReference>
<evidence type="ECO:0000256" key="1">
    <source>
        <dbReference type="ARBA" id="ARBA00007905"/>
    </source>
</evidence>
<dbReference type="GO" id="GO:0016491">
    <property type="term" value="F:oxidoreductase activity"/>
    <property type="evidence" value="ECO:0007669"/>
    <property type="project" value="UniProtKB-KW"/>
</dbReference>
<dbReference type="InterPro" id="IPR020471">
    <property type="entry name" value="AKR"/>
</dbReference>
<dbReference type="RefSeq" id="XP_066918251.1">
    <property type="nucleotide sequence ID" value="XM_067062150.1"/>
</dbReference>